<sequence>MKVINLAEKQLITKNKELNEHPFFKEYFRLFNSNPCFIQDTNELMQPYSLRDVSKVISFLEPLAKDMLNRINNRLHLNIDLDLIVFFGDSRFDGHGILIDGMPYVFFGLNAVIPRLDLYNFKTIMTHEILHSIHYCLNPHFYRDNHNNVEEKYFKLLLSEGIATYISYVMLDEKIEDSYWFGFIDHEQVSEWVRNCENMKREIGYKLHNAVNEGILNTTLYHRLFGIEDFTRLTSYRLGYYYGAEIVRRLLEESNINDVLTVDYGVARKVIYDYFDH</sequence>
<protein>
    <recommendedName>
        <fullName evidence="3">DUF2268 domain-containing protein</fullName>
    </recommendedName>
</protein>
<evidence type="ECO:0000313" key="1">
    <source>
        <dbReference type="EMBL" id="TSJ60352.1"/>
    </source>
</evidence>
<dbReference type="OrthoDB" id="2433944at2"/>
<dbReference type="EMBL" id="VMHE01000033">
    <property type="protein sequence ID" value="TSJ60352.1"/>
    <property type="molecule type" value="Genomic_DNA"/>
</dbReference>
<organism evidence="1 2">
    <name type="scientific">Allobacillus salarius</name>
    <dbReference type="NCBI Taxonomy" id="1955272"/>
    <lineage>
        <taxon>Bacteria</taxon>
        <taxon>Bacillati</taxon>
        <taxon>Bacillota</taxon>
        <taxon>Bacilli</taxon>
        <taxon>Bacillales</taxon>
        <taxon>Bacillaceae</taxon>
        <taxon>Allobacillus</taxon>
    </lineage>
</organism>
<keyword evidence="2" id="KW-1185">Reference proteome</keyword>
<evidence type="ECO:0000313" key="2">
    <source>
        <dbReference type="Proteomes" id="UP000316425"/>
    </source>
</evidence>
<accession>A0A556P7I3</accession>
<dbReference type="Proteomes" id="UP000316425">
    <property type="component" value="Unassembled WGS sequence"/>
</dbReference>
<proteinExistence type="predicted"/>
<dbReference type="AlphaFoldDB" id="A0A556P7I3"/>
<dbReference type="RefSeq" id="WP_144089585.1">
    <property type="nucleotide sequence ID" value="NZ_VMHE01000033.1"/>
</dbReference>
<name>A0A556P7I3_9BACI</name>
<evidence type="ECO:0008006" key="3">
    <source>
        <dbReference type="Google" id="ProtNLM"/>
    </source>
</evidence>
<comment type="caution">
    <text evidence="1">The sequence shown here is derived from an EMBL/GenBank/DDBJ whole genome shotgun (WGS) entry which is preliminary data.</text>
</comment>
<reference evidence="1 2" key="1">
    <citation type="submission" date="2019-07" db="EMBL/GenBank/DDBJ databases">
        <title>Allobacillus sp. nov. SKP isolated from shrimp paste of Euphausiacea.</title>
        <authorList>
            <person name="Kanchanasin P."/>
            <person name="Tanasupawat S."/>
            <person name="Shi W."/>
            <person name="Wu L."/>
            <person name="Ma J."/>
        </authorList>
    </citation>
    <scope>NUCLEOTIDE SEQUENCE [LARGE SCALE GENOMIC DNA]</scope>
    <source>
        <strain evidence="1 2">SKP4-8</strain>
    </source>
</reference>
<gene>
    <name evidence="1" type="ORF">FPQ13_12120</name>
</gene>